<comment type="cofactor">
    <cofactor evidence="1">
        <name>Mg(2+)</name>
        <dbReference type="ChEBI" id="CHEBI:18420"/>
    </cofactor>
</comment>
<evidence type="ECO:0000256" key="6">
    <source>
        <dbReference type="ARBA" id="ARBA00022723"/>
    </source>
</evidence>
<keyword evidence="7" id="KW-0460">Magnesium</keyword>
<keyword evidence="6" id="KW-0479">Metal-binding</keyword>
<evidence type="ECO:0000256" key="4">
    <source>
        <dbReference type="ARBA" id="ARBA00009604"/>
    </source>
</evidence>
<dbReference type="UniPathway" id="UPA00109">
    <property type="reaction ID" value="UER00187"/>
</dbReference>
<dbReference type="EC" id="4.2.1.11" evidence="5"/>
<dbReference type="InterPro" id="IPR000941">
    <property type="entry name" value="Enolase"/>
</dbReference>
<dbReference type="Gene3D" id="3.20.20.120">
    <property type="entry name" value="Enolase-like C-terminal domain"/>
    <property type="match status" value="1"/>
</dbReference>
<dbReference type="PANTHER" id="PTHR11902:SF12">
    <property type="entry name" value="ALPHA-ENOLASE"/>
    <property type="match status" value="1"/>
</dbReference>
<dbReference type="InterPro" id="IPR036849">
    <property type="entry name" value="Enolase-like_C_sf"/>
</dbReference>
<evidence type="ECO:0000256" key="10">
    <source>
        <dbReference type="ARBA" id="ARBA00031125"/>
    </source>
</evidence>
<comment type="caution">
    <text evidence="13">The sequence shown here is derived from an EMBL/GenBank/DDBJ whole genome shotgun (WGS) entry which is preliminary data.</text>
</comment>
<dbReference type="InterPro" id="IPR020810">
    <property type="entry name" value="Enolase_C"/>
</dbReference>
<evidence type="ECO:0000256" key="5">
    <source>
        <dbReference type="ARBA" id="ARBA00012058"/>
    </source>
</evidence>
<evidence type="ECO:0000256" key="8">
    <source>
        <dbReference type="ARBA" id="ARBA00023152"/>
    </source>
</evidence>
<dbReference type="GO" id="GO:0006096">
    <property type="term" value="P:glycolytic process"/>
    <property type="evidence" value="ECO:0007669"/>
    <property type="project" value="UniProtKB-UniPathway"/>
</dbReference>
<feature type="domain" description="Enolase C-terminal TIM barrel" evidence="12">
    <location>
        <begin position="20"/>
        <end position="88"/>
    </location>
</feature>
<evidence type="ECO:0000313" key="14">
    <source>
        <dbReference type="Proteomes" id="UP000551758"/>
    </source>
</evidence>
<comment type="catalytic activity">
    <reaction evidence="11">
        <text>(2R)-2-phosphoglycerate = phosphoenolpyruvate + H2O</text>
        <dbReference type="Rhea" id="RHEA:10164"/>
        <dbReference type="ChEBI" id="CHEBI:15377"/>
        <dbReference type="ChEBI" id="CHEBI:58289"/>
        <dbReference type="ChEBI" id="CHEBI:58702"/>
        <dbReference type="EC" id="4.2.1.11"/>
    </reaction>
</comment>
<evidence type="ECO:0000256" key="11">
    <source>
        <dbReference type="ARBA" id="ARBA00048333"/>
    </source>
</evidence>
<accession>A0A7J7E4C6</accession>
<organism evidence="13 14">
    <name type="scientific">Diceros bicornis minor</name>
    <name type="common">South-central black rhinoceros</name>
    <dbReference type="NCBI Taxonomy" id="77932"/>
    <lineage>
        <taxon>Eukaryota</taxon>
        <taxon>Metazoa</taxon>
        <taxon>Chordata</taxon>
        <taxon>Craniata</taxon>
        <taxon>Vertebrata</taxon>
        <taxon>Euteleostomi</taxon>
        <taxon>Mammalia</taxon>
        <taxon>Eutheria</taxon>
        <taxon>Laurasiatheria</taxon>
        <taxon>Perissodactyla</taxon>
        <taxon>Rhinocerotidae</taxon>
        <taxon>Diceros</taxon>
    </lineage>
</organism>
<comment type="subcellular location">
    <subcellularLocation>
        <location evidence="2">Cytoplasm</location>
    </subcellularLocation>
</comment>
<evidence type="ECO:0000256" key="7">
    <source>
        <dbReference type="ARBA" id="ARBA00022842"/>
    </source>
</evidence>
<evidence type="ECO:0000256" key="9">
    <source>
        <dbReference type="ARBA" id="ARBA00023239"/>
    </source>
</evidence>
<dbReference type="Pfam" id="PF00113">
    <property type="entry name" value="Enolase_C"/>
    <property type="match status" value="1"/>
</dbReference>
<dbReference type="AlphaFoldDB" id="A0A7J7E4C6"/>
<dbReference type="GO" id="GO:0004634">
    <property type="term" value="F:phosphopyruvate hydratase activity"/>
    <property type="evidence" value="ECO:0007669"/>
    <property type="project" value="UniProtKB-EC"/>
</dbReference>
<comment type="pathway">
    <text evidence="3">Carbohydrate degradation; glycolysis; pyruvate from D-glyceraldehyde 3-phosphate: step 4/5.</text>
</comment>
<name>A0A7J7E4C6_DICBM</name>
<keyword evidence="9" id="KW-0456">Lyase</keyword>
<keyword evidence="14" id="KW-1185">Reference proteome</keyword>
<evidence type="ECO:0000313" key="13">
    <source>
        <dbReference type="EMBL" id="KAF5910577.1"/>
    </source>
</evidence>
<dbReference type="GO" id="GO:0000015">
    <property type="term" value="C:phosphopyruvate hydratase complex"/>
    <property type="evidence" value="ECO:0007669"/>
    <property type="project" value="InterPro"/>
</dbReference>
<comment type="similarity">
    <text evidence="4">Belongs to the enolase family.</text>
</comment>
<dbReference type="GO" id="GO:0000287">
    <property type="term" value="F:magnesium ion binding"/>
    <property type="evidence" value="ECO:0007669"/>
    <property type="project" value="InterPro"/>
</dbReference>
<protein>
    <recommendedName>
        <fullName evidence="5">phosphopyruvate hydratase</fullName>
        <ecNumber evidence="5">4.2.1.11</ecNumber>
    </recommendedName>
    <alternativeName>
        <fullName evidence="10">2-phospho-D-glycerate hydro-lyase</fullName>
    </alternativeName>
</protein>
<evidence type="ECO:0000256" key="3">
    <source>
        <dbReference type="ARBA" id="ARBA00005031"/>
    </source>
</evidence>
<gene>
    <name evidence="13" type="ORF">HPG69_004665</name>
</gene>
<sequence>MSSRTYKKTNPTVSPGAAWNAIGKAGYVGNVVTGMGRLAFEFFRSGTYDRNFKYPPHPSKYVIPEQLVDLYESFIRENPVVSIKKPLAMMIGKLGGSSLLIYVSMIGSKSSFFSPFSLIKCG</sequence>
<evidence type="ECO:0000259" key="12">
    <source>
        <dbReference type="Pfam" id="PF00113"/>
    </source>
</evidence>
<dbReference type="EMBL" id="JACDTQ010004070">
    <property type="protein sequence ID" value="KAF5910577.1"/>
    <property type="molecule type" value="Genomic_DNA"/>
</dbReference>
<dbReference type="PANTHER" id="PTHR11902">
    <property type="entry name" value="ENOLASE"/>
    <property type="match status" value="1"/>
</dbReference>
<evidence type="ECO:0000256" key="1">
    <source>
        <dbReference type="ARBA" id="ARBA00001946"/>
    </source>
</evidence>
<reference evidence="13 14" key="1">
    <citation type="journal article" date="2020" name="Mol. Biol. Evol.">
        <title>Interspecific Gene Flow and the Evolution of Specialization in Black and White Rhinoceros.</title>
        <authorList>
            <person name="Moodley Y."/>
            <person name="Westbury M.V."/>
            <person name="Russo I.M."/>
            <person name="Gopalakrishnan S."/>
            <person name="Rakotoarivelo A."/>
            <person name="Olsen R.A."/>
            <person name="Prost S."/>
            <person name="Tunstall T."/>
            <person name="Ryder O.A."/>
            <person name="Dalen L."/>
            <person name="Bruford M.W."/>
        </authorList>
    </citation>
    <scope>NUCLEOTIDE SEQUENCE [LARGE SCALE GENOMIC DNA]</scope>
    <source>
        <strain evidence="13">SBR-YM</strain>
        <tissue evidence="13">Skin</tissue>
    </source>
</reference>
<proteinExistence type="inferred from homology"/>
<keyword evidence="8" id="KW-0324">Glycolysis</keyword>
<dbReference type="SUPFAM" id="SSF51604">
    <property type="entry name" value="Enolase C-terminal domain-like"/>
    <property type="match status" value="1"/>
</dbReference>
<dbReference type="Proteomes" id="UP000551758">
    <property type="component" value="Unassembled WGS sequence"/>
</dbReference>
<evidence type="ECO:0000256" key="2">
    <source>
        <dbReference type="ARBA" id="ARBA00004496"/>
    </source>
</evidence>